<dbReference type="GO" id="GO:0016787">
    <property type="term" value="F:hydrolase activity"/>
    <property type="evidence" value="ECO:0007669"/>
    <property type="project" value="UniProtKB-KW"/>
</dbReference>
<evidence type="ECO:0000313" key="2">
    <source>
        <dbReference type="Proteomes" id="UP000798488"/>
    </source>
</evidence>
<gene>
    <name evidence="1" type="ORF">SPSYN_01036</name>
</gene>
<dbReference type="RefSeq" id="WP_423828290.1">
    <property type="nucleotide sequence ID" value="NZ_LSRS01000003.1"/>
</dbReference>
<comment type="caution">
    <text evidence="1">The sequence shown here is derived from an EMBL/GenBank/DDBJ whole genome shotgun (WGS) entry which is preliminary data.</text>
</comment>
<sequence>MEANKIAKNAKSIVLDNGIELTYCELGEENNEVMVSGAFYFHTLMPVLEGLAKRFHVYGVVMRFDGPTTQHNKDGTVNWSRQWGDDVYQFTKALGIKKFHYIGKCHGINPGWFLIKEHPEVLDTFCSFFLAPHLCKQNSNQWFDLKKEGPISLLSRAMKKQELIPIKLEELNTLGSDKMSTPGIEEYVAAPEKIWDSIEECEETLKNVTTPVCLMFGTDDILFLDHFDSNIKALMTIQGCKCIILQGERHLMEIDCPDRVVSEACFFIDESRKNYTHNLGTVGPFSDIR</sequence>
<organism evidence="1 2">
    <name type="scientific">Sporotomaculum syntrophicum</name>
    <dbReference type="NCBI Taxonomy" id="182264"/>
    <lineage>
        <taxon>Bacteria</taxon>
        <taxon>Bacillati</taxon>
        <taxon>Bacillota</taxon>
        <taxon>Clostridia</taxon>
        <taxon>Eubacteriales</taxon>
        <taxon>Desulfallaceae</taxon>
        <taxon>Sporotomaculum</taxon>
    </lineage>
</organism>
<accession>A0A9D2WNY2</accession>
<dbReference type="Gene3D" id="3.40.50.1820">
    <property type="entry name" value="alpha/beta hydrolase"/>
    <property type="match status" value="1"/>
</dbReference>
<dbReference type="SUPFAM" id="SSF53474">
    <property type="entry name" value="alpha/beta-Hydrolases"/>
    <property type="match status" value="1"/>
</dbReference>
<protein>
    <submittedName>
        <fullName evidence="1">Alpha/beta hydrolase family protein</fullName>
    </submittedName>
</protein>
<dbReference type="InterPro" id="IPR029058">
    <property type="entry name" value="AB_hydrolase_fold"/>
</dbReference>
<evidence type="ECO:0000313" key="1">
    <source>
        <dbReference type="EMBL" id="KAF1084900.1"/>
    </source>
</evidence>
<name>A0A9D2WNY2_9FIRM</name>
<dbReference type="AlphaFoldDB" id="A0A9D2WNY2"/>
<dbReference type="EMBL" id="LSRS01000003">
    <property type="protein sequence ID" value="KAF1084900.1"/>
    <property type="molecule type" value="Genomic_DNA"/>
</dbReference>
<proteinExistence type="predicted"/>
<reference evidence="1" key="1">
    <citation type="submission" date="2016-02" db="EMBL/GenBank/DDBJ databases">
        <title>Draft Genome Sequence of Sporotomaculum syntrophicum Strain FB, a Syntrophic Benzoate Degrader.</title>
        <authorList>
            <person name="Nobu M.K."/>
            <person name="Narihiro T."/>
            <person name="Qiu Y.-L."/>
            <person name="Ohashi A."/>
            <person name="Liu W.-T."/>
            <person name="Yuji S."/>
        </authorList>
    </citation>
    <scope>NUCLEOTIDE SEQUENCE</scope>
    <source>
        <strain evidence="1">FB</strain>
    </source>
</reference>
<dbReference type="Proteomes" id="UP000798488">
    <property type="component" value="Unassembled WGS sequence"/>
</dbReference>
<keyword evidence="1" id="KW-0378">Hydrolase</keyword>
<keyword evidence="2" id="KW-1185">Reference proteome</keyword>